<accession>A0AAD8PSU8</accession>
<keyword evidence="2" id="KW-1185">Reference proteome</keyword>
<comment type="caution">
    <text evidence="1">The sequence shown here is derived from an EMBL/GenBank/DDBJ whole genome shotgun (WGS) entry which is preliminary data.</text>
</comment>
<sequence>MYSHQRQIAAFTRLPRALPRLSEEEAYIGGLQFQDMRLDVSDKMASESGLDNIPETNQLVPLVPPFALSLLPMIYNPGQVLTGCRCPRVLMPGNFRSFLMPISTLKMTDSSSAHWQPYPAITHAATGEGLMENMRAIFRGENNTLHPDATLEESTACNQQRSVITNGSQRIGSHS</sequence>
<reference evidence="1" key="1">
    <citation type="submission" date="2021-06" db="EMBL/GenBank/DDBJ databases">
        <title>Comparative genomics, transcriptomics and evolutionary studies reveal genomic signatures of adaptation to plant cell wall in hemibiotrophic fungi.</title>
        <authorList>
            <consortium name="DOE Joint Genome Institute"/>
            <person name="Baroncelli R."/>
            <person name="Diaz J.F."/>
            <person name="Benocci T."/>
            <person name="Peng M."/>
            <person name="Battaglia E."/>
            <person name="Haridas S."/>
            <person name="Andreopoulos W."/>
            <person name="Labutti K."/>
            <person name="Pangilinan J."/>
            <person name="Floch G.L."/>
            <person name="Makela M.R."/>
            <person name="Henrissat B."/>
            <person name="Grigoriev I.V."/>
            <person name="Crouch J.A."/>
            <person name="De Vries R.P."/>
            <person name="Sukno S.A."/>
            <person name="Thon M.R."/>
        </authorList>
    </citation>
    <scope>NUCLEOTIDE SEQUENCE</scope>
    <source>
        <strain evidence="1">CBS 125086</strain>
    </source>
</reference>
<dbReference type="RefSeq" id="XP_060411187.1">
    <property type="nucleotide sequence ID" value="XM_060558469.1"/>
</dbReference>
<organism evidence="1 2">
    <name type="scientific">Colletotrichum navitas</name>
    <dbReference type="NCBI Taxonomy" id="681940"/>
    <lineage>
        <taxon>Eukaryota</taxon>
        <taxon>Fungi</taxon>
        <taxon>Dikarya</taxon>
        <taxon>Ascomycota</taxon>
        <taxon>Pezizomycotina</taxon>
        <taxon>Sordariomycetes</taxon>
        <taxon>Hypocreomycetidae</taxon>
        <taxon>Glomerellales</taxon>
        <taxon>Glomerellaceae</taxon>
        <taxon>Colletotrichum</taxon>
        <taxon>Colletotrichum graminicola species complex</taxon>
    </lineage>
</organism>
<protein>
    <submittedName>
        <fullName evidence="1">Uncharacterized protein</fullName>
    </submittedName>
</protein>
<dbReference type="EMBL" id="JAHLJV010000058">
    <property type="protein sequence ID" value="KAK1580128.1"/>
    <property type="molecule type" value="Genomic_DNA"/>
</dbReference>
<evidence type="ECO:0000313" key="2">
    <source>
        <dbReference type="Proteomes" id="UP001230504"/>
    </source>
</evidence>
<evidence type="ECO:0000313" key="1">
    <source>
        <dbReference type="EMBL" id="KAK1580128.1"/>
    </source>
</evidence>
<name>A0AAD8PSU8_9PEZI</name>
<dbReference type="Proteomes" id="UP001230504">
    <property type="component" value="Unassembled WGS sequence"/>
</dbReference>
<dbReference type="AlphaFoldDB" id="A0AAD8PSU8"/>
<proteinExistence type="predicted"/>
<gene>
    <name evidence="1" type="ORF">LY79DRAFT_562370</name>
</gene>
<dbReference type="GeneID" id="85442709"/>